<keyword evidence="1" id="KW-0175">Coiled coil</keyword>
<accession>A0A8H4RTS9</accession>
<feature type="coiled-coil region" evidence="1">
    <location>
        <begin position="527"/>
        <end position="575"/>
    </location>
</feature>
<reference evidence="3 4" key="1">
    <citation type="submission" date="2020-03" db="EMBL/GenBank/DDBJ databases">
        <title>Draft Genome Sequence of Cudoniella acicularis.</title>
        <authorList>
            <person name="Buettner E."/>
            <person name="Kellner H."/>
        </authorList>
    </citation>
    <scope>NUCLEOTIDE SEQUENCE [LARGE SCALE GENOMIC DNA]</scope>
    <source>
        <strain evidence="3 4">DSM 108380</strain>
    </source>
</reference>
<evidence type="ECO:0000256" key="1">
    <source>
        <dbReference type="SAM" id="Coils"/>
    </source>
</evidence>
<proteinExistence type="predicted"/>
<feature type="region of interest" description="Disordered" evidence="2">
    <location>
        <begin position="339"/>
        <end position="358"/>
    </location>
</feature>
<name>A0A8H4RTS9_9HELO</name>
<dbReference type="OrthoDB" id="3545932at2759"/>
<keyword evidence="4" id="KW-1185">Reference proteome</keyword>
<evidence type="ECO:0000313" key="4">
    <source>
        <dbReference type="Proteomes" id="UP000566819"/>
    </source>
</evidence>
<sequence>MGKRTNLQGFLRKEVLQSRLKAPTDNSKRRPSRTNKFETLPPNPAASEQAELDMVSIFGEDFPQDDVDSIFGENILTKEEIRREKLAPFLEVKPNDPKKKEYKHSSNPTIMALRKELETLVTSAIAKNPREQAFVRRQRSALIHEITYLEAEAEKKGERKKITRATLKEDLESFPEPLSRSEKQQIEKGRIRVEKAAARAAEEEAEEPKVGIRNLFNIQGLIPTVLQNPKRKRAADEMGDYLDGEERLRYGQPLKKRQSEVTGRWLSTLHDHLPDGGDGAGLFSDMTEEERQLFRRDLAKTIEGIFSSNGYSQNPASGQDAAFSAHERANILDGILAGRRSQSQSSSPEVKGIHSESGSQIKHEIYDYSLEVKHEVDHRNTLETGREFLHAHMSLNLDIVIQNVITNSAEVNLAQGDESDDEFEERNSEQGNPQLTKARFVKTNTTESHYLSFSSKFHNEKPSREERATLAKQLKVDVSKVSEAKGACYQTPILIKEESPEPKSAPLKTEVALAPECSATAVLEVAKKRLEAEKTQTNLKIEELQLQLQKCDESLTITRKELEEKTKQIEQIDEVHKSWST</sequence>
<comment type="caution">
    <text evidence="3">The sequence shown here is derived from an EMBL/GenBank/DDBJ whole genome shotgun (WGS) entry which is preliminary data.</text>
</comment>
<gene>
    <name evidence="3" type="ORF">G7Y89_g3155</name>
</gene>
<dbReference type="AlphaFoldDB" id="A0A8H4RTS9"/>
<feature type="region of interest" description="Disordered" evidence="2">
    <location>
        <begin position="1"/>
        <end position="46"/>
    </location>
</feature>
<evidence type="ECO:0000313" key="3">
    <source>
        <dbReference type="EMBL" id="KAF4634941.1"/>
    </source>
</evidence>
<feature type="region of interest" description="Disordered" evidence="2">
    <location>
        <begin position="416"/>
        <end position="435"/>
    </location>
</feature>
<protein>
    <submittedName>
        <fullName evidence="3">Uncharacterized protein</fullName>
    </submittedName>
</protein>
<dbReference type="EMBL" id="JAAMPI010000150">
    <property type="protein sequence ID" value="KAF4634941.1"/>
    <property type="molecule type" value="Genomic_DNA"/>
</dbReference>
<dbReference type="Proteomes" id="UP000566819">
    <property type="component" value="Unassembled WGS sequence"/>
</dbReference>
<organism evidence="3 4">
    <name type="scientific">Cudoniella acicularis</name>
    <dbReference type="NCBI Taxonomy" id="354080"/>
    <lineage>
        <taxon>Eukaryota</taxon>
        <taxon>Fungi</taxon>
        <taxon>Dikarya</taxon>
        <taxon>Ascomycota</taxon>
        <taxon>Pezizomycotina</taxon>
        <taxon>Leotiomycetes</taxon>
        <taxon>Helotiales</taxon>
        <taxon>Tricladiaceae</taxon>
        <taxon>Cudoniella</taxon>
    </lineage>
</organism>
<evidence type="ECO:0000256" key="2">
    <source>
        <dbReference type="SAM" id="MobiDB-lite"/>
    </source>
</evidence>